<dbReference type="Proteomes" id="UP001057402">
    <property type="component" value="Chromosome 6"/>
</dbReference>
<comment type="caution">
    <text evidence="1">The sequence shown here is derived from an EMBL/GenBank/DDBJ whole genome shotgun (WGS) entry which is preliminary data.</text>
</comment>
<proteinExistence type="predicted"/>
<evidence type="ECO:0000313" key="1">
    <source>
        <dbReference type="EMBL" id="KAI4363976.1"/>
    </source>
</evidence>
<keyword evidence="2" id="KW-1185">Reference proteome</keyword>
<organism evidence="1 2">
    <name type="scientific">Melastoma candidum</name>
    <dbReference type="NCBI Taxonomy" id="119954"/>
    <lineage>
        <taxon>Eukaryota</taxon>
        <taxon>Viridiplantae</taxon>
        <taxon>Streptophyta</taxon>
        <taxon>Embryophyta</taxon>
        <taxon>Tracheophyta</taxon>
        <taxon>Spermatophyta</taxon>
        <taxon>Magnoliopsida</taxon>
        <taxon>eudicotyledons</taxon>
        <taxon>Gunneridae</taxon>
        <taxon>Pentapetalae</taxon>
        <taxon>rosids</taxon>
        <taxon>malvids</taxon>
        <taxon>Myrtales</taxon>
        <taxon>Melastomataceae</taxon>
        <taxon>Melastomatoideae</taxon>
        <taxon>Melastomateae</taxon>
        <taxon>Melastoma</taxon>
    </lineage>
</organism>
<dbReference type="EMBL" id="CM042885">
    <property type="protein sequence ID" value="KAI4363976.1"/>
    <property type="molecule type" value="Genomic_DNA"/>
</dbReference>
<sequence>MAMPADGRSPPPWEVLLLVSSRLDPQTLAVSSCVCKEWSHSMSIDSLWKPPCASHFPSLCLLRSASSAAAGVQEDPAAVSFRRLYALGQRASLRRRSPPLPKPVLSLADVAFLVDVRSTKHDLDIATVFAPADEFCRKSEIFLFDLRAVDGERQLPPEEELEGVRVTWSVVLKTWEGMFMMLSCSETEARSEPSGDKWFTQELPQPGCCSGHCSGSLAAEVKLGMGGRSSGEMRVEGVSVGVMSMAEWRYLSIDDGLRYLQSFLFMKDMK</sequence>
<protein>
    <submittedName>
        <fullName evidence="1">Uncharacterized protein</fullName>
    </submittedName>
</protein>
<name>A0ACB9QC83_9MYRT</name>
<evidence type="ECO:0000313" key="2">
    <source>
        <dbReference type="Proteomes" id="UP001057402"/>
    </source>
</evidence>
<gene>
    <name evidence="1" type="ORF">MLD38_020125</name>
</gene>
<accession>A0ACB9QC83</accession>
<reference evidence="2" key="1">
    <citation type="journal article" date="2023" name="Front. Plant Sci.">
        <title>Chromosomal-level genome assembly of Melastoma candidum provides insights into trichome evolution.</title>
        <authorList>
            <person name="Zhong Y."/>
            <person name="Wu W."/>
            <person name="Sun C."/>
            <person name="Zou P."/>
            <person name="Liu Y."/>
            <person name="Dai S."/>
            <person name="Zhou R."/>
        </authorList>
    </citation>
    <scope>NUCLEOTIDE SEQUENCE [LARGE SCALE GENOMIC DNA]</scope>
</reference>